<sequence length="256" mass="29641">MISEQVTLLNATLALEQHPQSLRLRKLLFRLCWQEWENNPERLLSVSAADLIMTVLTVLPTLEMLNAQLTEIVNTLNKADTYRPLAETLINELGPLYHQAVRSSQPAVELVPVPNHLWFKLRLDIIRYCNSLQLKILIFSVLYHPFSYKPTDWQELRGCVLTDLLEQLFHHYDDYPPLKFQVIRVAKILEPTEDYLVVGDRLLRAMAPIYERYVHPSQPPEEEPYTEISDNGVSATSNFHDQHDQDDATSIVYPPP</sequence>
<organism evidence="2 3">
    <name type="scientific">Candidatus Synechococcus calcipolaris G9</name>
    <dbReference type="NCBI Taxonomy" id="1497997"/>
    <lineage>
        <taxon>Bacteria</taxon>
        <taxon>Bacillati</taxon>
        <taxon>Cyanobacteriota</taxon>
        <taxon>Cyanophyceae</taxon>
        <taxon>Synechococcales</taxon>
        <taxon>Synechococcaceae</taxon>
        <taxon>Synechococcus</taxon>
    </lineage>
</organism>
<feature type="region of interest" description="Disordered" evidence="1">
    <location>
        <begin position="215"/>
        <end position="256"/>
    </location>
</feature>
<accession>A0ABT6F3F7</accession>
<keyword evidence="3" id="KW-1185">Reference proteome</keyword>
<gene>
    <name evidence="2" type="ORF">L3556_15605</name>
</gene>
<dbReference type="Proteomes" id="UP001154265">
    <property type="component" value="Unassembled WGS sequence"/>
</dbReference>
<evidence type="ECO:0000313" key="3">
    <source>
        <dbReference type="Proteomes" id="UP001154265"/>
    </source>
</evidence>
<dbReference type="RefSeq" id="WP_277868261.1">
    <property type="nucleotide sequence ID" value="NZ_JAKKUT010000008.1"/>
</dbReference>
<evidence type="ECO:0000313" key="2">
    <source>
        <dbReference type="EMBL" id="MDG2992345.1"/>
    </source>
</evidence>
<name>A0ABT6F3F7_9SYNE</name>
<feature type="compositionally biased region" description="Polar residues" evidence="1">
    <location>
        <begin position="228"/>
        <end position="239"/>
    </location>
</feature>
<reference evidence="2" key="2">
    <citation type="submission" date="2022-01" db="EMBL/GenBank/DDBJ databases">
        <authorList>
            <person name="Zivanovic Y."/>
            <person name="Moreira D."/>
            <person name="Lopez-Garcia P."/>
        </authorList>
    </citation>
    <scope>NUCLEOTIDE SEQUENCE</scope>
    <source>
        <strain evidence="2">G9</strain>
    </source>
</reference>
<reference evidence="2" key="1">
    <citation type="journal article" date="2022" name="Genome Biol. Evol.">
        <title>A New Gene Family Diagnostic for Intracellular Biomineralization of Amorphous Ca Carbonates by Cyanobacteria.</title>
        <authorList>
            <person name="Benzerara K."/>
            <person name="Duprat E."/>
            <person name="Bitard-Feildel T."/>
            <person name="Caumes G."/>
            <person name="Cassier-Chauvat C."/>
            <person name="Chauvat F."/>
            <person name="Dezi M."/>
            <person name="Diop S.I."/>
            <person name="Gaschignard G."/>
            <person name="Gorgen S."/>
            <person name="Gugger M."/>
            <person name="Lopez-Garcia P."/>
            <person name="Millet M."/>
            <person name="Skouri-Panet F."/>
            <person name="Moreira D."/>
            <person name="Callebaut I."/>
        </authorList>
    </citation>
    <scope>NUCLEOTIDE SEQUENCE</scope>
    <source>
        <strain evidence="2">G9</strain>
    </source>
</reference>
<proteinExistence type="predicted"/>
<comment type="caution">
    <text evidence="2">The sequence shown here is derived from an EMBL/GenBank/DDBJ whole genome shotgun (WGS) entry which is preliminary data.</text>
</comment>
<protein>
    <submittedName>
        <fullName evidence="2">Uncharacterized protein</fullName>
    </submittedName>
</protein>
<evidence type="ECO:0000256" key="1">
    <source>
        <dbReference type="SAM" id="MobiDB-lite"/>
    </source>
</evidence>
<dbReference type="EMBL" id="JAKKUT010000008">
    <property type="protein sequence ID" value="MDG2992345.1"/>
    <property type="molecule type" value="Genomic_DNA"/>
</dbReference>